<proteinExistence type="predicted"/>
<dbReference type="Proteomes" id="UP000054776">
    <property type="component" value="Unassembled WGS sequence"/>
</dbReference>
<dbReference type="InParanoid" id="A0A0V1BIL0"/>
<accession>A0A0V1BIL0</accession>
<protein>
    <submittedName>
        <fullName evidence="1">Uncharacterized protein</fullName>
    </submittedName>
</protein>
<organism evidence="1 2">
    <name type="scientific">Trichinella spiralis</name>
    <name type="common">Trichina worm</name>
    <dbReference type="NCBI Taxonomy" id="6334"/>
    <lineage>
        <taxon>Eukaryota</taxon>
        <taxon>Metazoa</taxon>
        <taxon>Ecdysozoa</taxon>
        <taxon>Nematoda</taxon>
        <taxon>Enoplea</taxon>
        <taxon>Dorylaimia</taxon>
        <taxon>Trichinellida</taxon>
        <taxon>Trichinellidae</taxon>
        <taxon>Trichinella</taxon>
    </lineage>
</organism>
<name>A0A0V1BIL0_TRISP</name>
<reference evidence="1 2" key="1">
    <citation type="submission" date="2015-01" db="EMBL/GenBank/DDBJ databases">
        <title>Evolution of Trichinella species and genotypes.</title>
        <authorList>
            <person name="Korhonen P.K."/>
            <person name="Edoardo P."/>
            <person name="Giuseppe L.R."/>
            <person name="Gasser R.B."/>
        </authorList>
    </citation>
    <scope>NUCLEOTIDE SEQUENCE [LARGE SCALE GENOMIC DNA]</scope>
    <source>
        <strain evidence="1">ISS3</strain>
    </source>
</reference>
<evidence type="ECO:0000313" key="1">
    <source>
        <dbReference type="EMBL" id="KRY36784.1"/>
    </source>
</evidence>
<dbReference type="AlphaFoldDB" id="A0A0V1BIL0"/>
<gene>
    <name evidence="1" type="ORF">T01_9989</name>
</gene>
<sequence>MKYVTNSCAIAFIDGEDIDFAVKCPEKRTPLCECIQFVRLLQMKIAQLKGTTIAAHHNSVIVIVDLIQSSAIVHFERPLSE</sequence>
<keyword evidence="2" id="KW-1185">Reference proteome</keyword>
<evidence type="ECO:0000313" key="2">
    <source>
        <dbReference type="Proteomes" id="UP000054776"/>
    </source>
</evidence>
<dbReference type="EMBL" id="JYDH01000039">
    <property type="protein sequence ID" value="KRY36784.1"/>
    <property type="molecule type" value="Genomic_DNA"/>
</dbReference>
<comment type="caution">
    <text evidence="1">The sequence shown here is derived from an EMBL/GenBank/DDBJ whole genome shotgun (WGS) entry which is preliminary data.</text>
</comment>